<protein>
    <submittedName>
        <fullName evidence="1">Uncharacterized protein</fullName>
    </submittedName>
</protein>
<reference evidence="1" key="1">
    <citation type="submission" date="2021-01" db="EMBL/GenBank/DDBJ databases">
        <title>Modified the classification status of verrucomicrobia.</title>
        <authorList>
            <person name="Feng X."/>
        </authorList>
    </citation>
    <scope>NUCLEOTIDE SEQUENCE</scope>
    <source>
        <strain evidence="1">5K15</strain>
    </source>
</reference>
<gene>
    <name evidence="1" type="ORF">JIN83_15120</name>
</gene>
<name>A0AAE2V907_9BACT</name>
<accession>A0AAE2V907</accession>
<proteinExistence type="predicted"/>
<sequence>MTGLMNIRISPVALAFIIGLTTTATGFSEPQPSAKKSTDDLIKLLLAQDLGTRKFPFPDVVYAATGKKVLSFSPDHPPQALIIKQITEAAKATVAELNGVDSPVRQLRRINEASRFFEDGIHRRLNAVANITCEIPRNAKGNEQRSGYPDLLITHTAADGTVTRAYLDPKLFEKKSRASSLRTFYYEPRTHTNKIQHDAMHLLIGISHDGKQQAWTFTGWEICDLAHFHVRLKAEFQASNKDLYRPHTIIESSQQTP</sequence>
<keyword evidence="2" id="KW-1185">Reference proteome</keyword>
<comment type="caution">
    <text evidence="1">The sequence shown here is derived from an EMBL/GenBank/DDBJ whole genome shotgun (WGS) entry which is preliminary data.</text>
</comment>
<dbReference type="AlphaFoldDB" id="A0AAE2V907"/>
<dbReference type="Proteomes" id="UP000634206">
    <property type="component" value="Unassembled WGS sequence"/>
</dbReference>
<evidence type="ECO:0000313" key="1">
    <source>
        <dbReference type="EMBL" id="MBK1856302.1"/>
    </source>
</evidence>
<dbReference type="EMBL" id="JAENIG010000012">
    <property type="protein sequence ID" value="MBK1856302.1"/>
    <property type="molecule type" value="Genomic_DNA"/>
</dbReference>
<organism evidence="1 2">
    <name type="scientific">Oceaniferula flava</name>
    <dbReference type="NCBI Taxonomy" id="2800421"/>
    <lineage>
        <taxon>Bacteria</taxon>
        <taxon>Pseudomonadati</taxon>
        <taxon>Verrucomicrobiota</taxon>
        <taxon>Verrucomicrobiia</taxon>
        <taxon>Verrucomicrobiales</taxon>
        <taxon>Verrucomicrobiaceae</taxon>
        <taxon>Oceaniferula</taxon>
    </lineage>
</organism>
<evidence type="ECO:0000313" key="2">
    <source>
        <dbReference type="Proteomes" id="UP000634206"/>
    </source>
</evidence>